<sequence length="80" mass="8581">MVIVERGLHLTSNSFIGELPEELARLTTLQDLVIVGSGLDGPIPPGIGLLTNLSYLRISDLNGSPKTFPPLDNLKSLKTL</sequence>
<gene>
    <name evidence="1" type="ORF">RHMOL_Rhmol04G0056300</name>
</gene>
<dbReference type="EMBL" id="CM046391">
    <property type="protein sequence ID" value="KAI8558019.1"/>
    <property type="molecule type" value="Genomic_DNA"/>
</dbReference>
<name>A0ACC0NYN1_RHOML</name>
<keyword evidence="2" id="KW-1185">Reference proteome</keyword>
<accession>A0ACC0NYN1</accession>
<organism evidence="1 2">
    <name type="scientific">Rhododendron molle</name>
    <name type="common">Chinese azalea</name>
    <name type="synonym">Azalea mollis</name>
    <dbReference type="NCBI Taxonomy" id="49168"/>
    <lineage>
        <taxon>Eukaryota</taxon>
        <taxon>Viridiplantae</taxon>
        <taxon>Streptophyta</taxon>
        <taxon>Embryophyta</taxon>
        <taxon>Tracheophyta</taxon>
        <taxon>Spermatophyta</taxon>
        <taxon>Magnoliopsida</taxon>
        <taxon>eudicotyledons</taxon>
        <taxon>Gunneridae</taxon>
        <taxon>Pentapetalae</taxon>
        <taxon>asterids</taxon>
        <taxon>Ericales</taxon>
        <taxon>Ericaceae</taxon>
        <taxon>Ericoideae</taxon>
        <taxon>Rhodoreae</taxon>
        <taxon>Rhododendron</taxon>
    </lineage>
</organism>
<reference evidence="1" key="1">
    <citation type="submission" date="2022-02" db="EMBL/GenBank/DDBJ databases">
        <title>Plant Genome Project.</title>
        <authorList>
            <person name="Zhang R.-G."/>
        </authorList>
    </citation>
    <scope>NUCLEOTIDE SEQUENCE</scope>
    <source>
        <strain evidence="1">AT1</strain>
    </source>
</reference>
<protein>
    <submittedName>
        <fullName evidence="1">Uncharacterized protein</fullName>
    </submittedName>
</protein>
<comment type="caution">
    <text evidence="1">The sequence shown here is derived from an EMBL/GenBank/DDBJ whole genome shotgun (WGS) entry which is preliminary data.</text>
</comment>
<dbReference type="Proteomes" id="UP001062846">
    <property type="component" value="Chromosome 4"/>
</dbReference>
<evidence type="ECO:0000313" key="2">
    <source>
        <dbReference type="Proteomes" id="UP001062846"/>
    </source>
</evidence>
<proteinExistence type="predicted"/>
<evidence type="ECO:0000313" key="1">
    <source>
        <dbReference type="EMBL" id="KAI8558019.1"/>
    </source>
</evidence>